<dbReference type="InterPro" id="IPR021109">
    <property type="entry name" value="Peptidase_aspartic_dom_sf"/>
</dbReference>
<dbReference type="PANTHER" id="PTHR11439">
    <property type="entry name" value="GAG-POL-RELATED RETROTRANSPOSON"/>
    <property type="match status" value="1"/>
</dbReference>
<gene>
    <name evidence="3" type="ORF">Tci_466768</name>
</gene>
<dbReference type="GO" id="GO:0006508">
    <property type="term" value="P:proteolysis"/>
    <property type="evidence" value="ECO:0007669"/>
    <property type="project" value="UniProtKB-KW"/>
</dbReference>
<dbReference type="InterPro" id="IPR013103">
    <property type="entry name" value="RVT_2"/>
</dbReference>
<protein>
    <submittedName>
        <fullName evidence="3">Retrotransposon Gag domain, retroviral aspartyl protease</fullName>
    </submittedName>
</protein>
<name>A0A699I123_TANCI</name>
<dbReference type="GO" id="GO:0008233">
    <property type="term" value="F:peptidase activity"/>
    <property type="evidence" value="ECO:0007669"/>
    <property type="project" value="UniProtKB-KW"/>
</dbReference>
<sequence>MHDEYNALVKNDTWILVPWPAGINFVRSMWLFKHKCHADGTLSRYKAHLVANGSSQQLGIDCDETFSSVVKPATIRTVLSFVDPRYPHHVMLLVLDFTTAVVTLHYSFFVKDLSGVLHWKFLQYAIELPVQDPTLYRSLAGGLQYLTFTRPDISYAVQQICLYMHNPREPHLAAFKRILRYIRGTLDFGFHLYSSTTISLVGYTDADWAGCASTRRSTLGNRNDEGRYRNFEGRIQIQIKQEFQGESSLMGREQYRPYKYNKIDFLIFSGGDPRGWLLKAKKYFSKQTGSVQEYRQEFAKRSSRVSNWPDYCLLGVFINGLKDELKSDVRIHKLRTVYSAMSLALEFKSKLTNHQPGKNASCTTNSKPSELDSKPTTFTPAQTSQPKNTFRTFKTEKQNRFLKGECFRCGDKYEPGHLCKAGTLKVLEANDEVEEPLTTDLTDLKTDWVETTEISLHAIQEKPHPMKVHGMLHSTEVLILIDVGSTHNFISDVLVNELKLTTQPLAPFGVQIGNGDVIRCGQICKNLPVQINDLKITQDFHPFSLGRADLVLDGKRYKLEGIVIGPQKSFSFQHLAVEPEVIPCIRAPLQPNLVITHRQVYEAGQPVLELLIAWCNRDVEEATWETYDLVAEQFPEFRLEDKRFTRREYADIFTKGLPSALFEDFCSSLSVRLLSAQTAGAY</sequence>
<keyword evidence="3" id="KW-0378">Hydrolase</keyword>
<evidence type="ECO:0000256" key="1">
    <source>
        <dbReference type="SAM" id="MobiDB-lite"/>
    </source>
</evidence>
<evidence type="ECO:0000259" key="2">
    <source>
        <dbReference type="Pfam" id="PF07727"/>
    </source>
</evidence>
<accession>A0A699I123</accession>
<organism evidence="3">
    <name type="scientific">Tanacetum cinerariifolium</name>
    <name type="common">Dalmatian daisy</name>
    <name type="synonym">Chrysanthemum cinerariifolium</name>
    <dbReference type="NCBI Taxonomy" id="118510"/>
    <lineage>
        <taxon>Eukaryota</taxon>
        <taxon>Viridiplantae</taxon>
        <taxon>Streptophyta</taxon>
        <taxon>Embryophyta</taxon>
        <taxon>Tracheophyta</taxon>
        <taxon>Spermatophyta</taxon>
        <taxon>Magnoliopsida</taxon>
        <taxon>eudicotyledons</taxon>
        <taxon>Gunneridae</taxon>
        <taxon>Pentapetalae</taxon>
        <taxon>asterids</taxon>
        <taxon>campanulids</taxon>
        <taxon>Asterales</taxon>
        <taxon>Asteraceae</taxon>
        <taxon>Asteroideae</taxon>
        <taxon>Anthemideae</taxon>
        <taxon>Anthemidinae</taxon>
        <taxon>Tanacetum</taxon>
    </lineage>
</organism>
<evidence type="ECO:0000313" key="3">
    <source>
        <dbReference type="EMBL" id="GEY94794.1"/>
    </source>
</evidence>
<comment type="caution">
    <text evidence="3">The sequence shown here is derived from an EMBL/GenBank/DDBJ whole genome shotgun (WGS) entry which is preliminary data.</text>
</comment>
<reference evidence="3" key="1">
    <citation type="journal article" date="2019" name="Sci. Rep.">
        <title>Draft genome of Tanacetum cinerariifolium, the natural source of mosquito coil.</title>
        <authorList>
            <person name="Yamashiro T."/>
            <person name="Shiraishi A."/>
            <person name="Satake H."/>
            <person name="Nakayama K."/>
        </authorList>
    </citation>
    <scope>NUCLEOTIDE SEQUENCE</scope>
</reference>
<dbReference type="CDD" id="cd00303">
    <property type="entry name" value="retropepsin_like"/>
    <property type="match status" value="1"/>
</dbReference>
<keyword evidence="3" id="KW-0645">Protease</keyword>
<dbReference type="Gene3D" id="2.40.70.10">
    <property type="entry name" value="Acid Proteases"/>
    <property type="match status" value="1"/>
</dbReference>
<proteinExistence type="predicted"/>
<feature type="domain" description="Reverse transcriptase Ty1/copia-type" evidence="2">
    <location>
        <begin position="11"/>
        <end position="114"/>
    </location>
</feature>
<dbReference type="SUPFAM" id="SSF54160">
    <property type="entry name" value="Chromo domain-like"/>
    <property type="match status" value="1"/>
</dbReference>
<feature type="region of interest" description="Disordered" evidence="1">
    <location>
        <begin position="354"/>
        <end position="387"/>
    </location>
</feature>
<dbReference type="AlphaFoldDB" id="A0A699I123"/>
<dbReference type="Pfam" id="PF08284">
    <property type="entry name" value="RVP_2"/>
    <property type="match status" value="1"/>
</dbReference>
<dbReference type="Pfam" id="PF07727">
    <property type="entry name" value="RVT_2"/>
    <property type="match status" value="1"/>
</dbReference>
<dbReference type="PANTHER" id="PTHR11439:SF524">
    <property type="entry name" value="RNA-DIRECTED DNA POLYMERASE, PROTEIN KINASE RLK-PELLE-DLSV FAMILY"/>
    <property type="match status" value="1"/>
</dbReference>
<dbReference type="InterPro" id="IPR016197">
    <property type="entry name" value="Chromo-like_dom_sf"/>
</dbReference>
<dbReference type="EMBL" id="BKCJ010225327">
    <property type="protein sequence ID" value="GEY94794.1"/>
    <property type="molecule type" value="Genomic_DNA"/>
</dbReference>